<protein>
    <submittedName>
        <fullName evidence="2">Uncharacterized protein</fullName>
    </submittedName>
</protein>
<dbReference type="EMBL" id="JAGGNH010000002">
    <property type="protein sequence ID" value="KAJ0981490.1"/>
    <property type="molecule type" value="Genomic_DNA"/>
</dbReference>
<accession>A0A9D5D022</accession>
<evidence type="ECO:0000313" key="2">
    <source>
        <dbReference type="EMBL" id="KAJ0981490.1"/>
    </source>
</evidence>
<sequence>MLLRISFVLVFNQVRGSSVQLVSEEVLGVSGSSFSKNYLKFDKSKGLHYLKVVDVSTSYSITGNFLRNLVNGTNAQTYLLCFLESANS</sequence>
<evidence type="ECO:0000313" key="3">
    <source>
        <dbReference type="Proteomes" id="UP001085076"/>
    </source>
</evidence>
<keyword evidence="3" id="KW-1185">Reference proteome</keyword>
<proteinExistence type="predicted"/>
<feature type="chain" id="PRO_5039556923" evidence="1">
    <location>
        <begin position="17"/>
        <end position="88"/>
    </location>
</feature>
<comment type="caution">
    <text evidence="2">The sequence shown here is derived from an EMBL/GenBank/DDBJ whole genome shotgun (WGS) entry which is preliminary data.</text>
</comment>
<evidence type="ECO:0000256" key="1">
    <source>
        <dbReference type="SAM" id="SignalP"/>
    </source>
</evidence>
<name>A0A9D5D022_9LILI</name>
<gene>
    <name evidence="2" type="ORF">J5N97_009745</name>
</gene>
<feature type="signal peptide" evidence="1">
    <location>
        <begin position="1"/>
        <end position="16"/>
    </location>
</feature>
<reference evidence="2" key="2">
    <citation type="journal article" date="2022" name="Hortic Res">
        <title>The genome of Dioscorea zingiberensis sheds light on the biosynthesis, origin and evolution of the medicinally important diosgenin saponins.</title>
        <authorList>
            <person name="Li Y."/>
            <person name="Tan C."/>
            <person name="Li Z."/>
            <person name="Guo J."/>
            <person name="Li S."/>
            <person name="Chen X."/>
            <person name="Wang C."/>
            <person name="Dai X."/>
            <person name="Yang H."/>
            <person name="Song W."/>
            <person name="Hou L."/>
            <person name="Xu J."/>
            <person name="Tong Z."/>
            <person name="Xu A."/>
            <person name="Yuan X."/>
            <person name="Wang W."/>
            <person name="Yang Q."/>
            <person name="Chen L."/>
            <person name="Sun Z."/>
            <person name="Wang K."/>
            <person name="Pan B."/>
            <person name="Chen J."/>
            <person name="Bao Y."/>
            <person name="Liu F."/>
            <person name="Qi X."/>
            <person name="Gang D.R."/>
            <person name="Wen J."/>
            <person name="Li J."/>
        </authorList>
    </citation>
    <scope>NUCLEOTIDE SEQUENCE</scope>
    <source>
        <strain evidence="2">Dzin_1.0</strain>
    </source>
</reference>
<keyword evidence="1" id="KW-0732">Signal</keyword>
<organism evidence="2 3">
    <name type="scientific">Dioscorea zingiberensis</name>
    <dbReference type="NCBI Taxonomy" id="325984"/>
    <lineage>
        <taxon>Eukaryota</taxon>
        <taxon>Viridiplantae</taxon>
        <taxon>Streptophyta</taxon>
        <taxon>Embryophyta</taxon>
        <taxon>Tracheophyta</taxon>
        <taxon>Spermatophyta</taxon>
        <taxon>Magnoliopsida</taxon>
        <taxon>Liliopsida</taxon>
        <taxon>Dioscoreales</taxon>
        <taxon>Dioscoreaceae</taxon>
        <taxon>Dioscorea</taxon>
    </lineage>
</organism>
<dbReference type="AlphaFoldDB" id="A0A9D5D022"/>
<dbReference type="Proteomes" id="UP001085076">
    <property type="component" value="Miscellaneous, Linkage group lg02"/>
</dbReference>
<reference evidence="2" key="1">
    <citation type="submission" date="2021-03" db="EMBL/GenBank/DDBJ databases">
        <authorList>
            <person name="Li Z."/>
            <person name="Yang C."/>
        </authorList>
    </citation>
    <scope>NUCLEOTIDE SEQUENCE</scope>
    <source>
        <strain evidence="2">Dzin_1.0</strain>
        <tissue evidence="2">Leaf</tissue>
    </source>
</reference>